<gene>
    <name evidence="1" type="ORF">SAMN06296241_2202</name>
</gene>
<evidence type="ECO:0000313" key="1">
    <source>
        <dbReference type="EMBL" id="SOC80649.1"/>
    </source>
</evidence>
<dbReference type="Proteomes" id="UP000219193">
    <property type="component" value="Unassembled WGS sequence"/>
</dbReference>
<name>A0A285X8A3_9FLAO</name>
<evidence type="ECO:0000313" key="2">
    <source>
        <dbReference type="Proteomes" id="UP000219193"/>
    </source>
</evidence>
<organism evidence="1 2">
    <name type="scientific">Salinimicrobium sediminis</name>
    <dbReference type="NCBI Taxonomy" id="1343891"/>
    <lineage>
        <taxon>Bacteria</taxon>
        <taxon>Pseudomonadati</taxon>
        <taxon>Bacteroidota</taxon>
        <taxon>Flavobacteriia</taxon>
        <taxon>Flavobacteriales</taxon>
        <taxon>Flavobacteriaceae</taxon>
        <taxon>Salinimicrobium</taxon>
    </lineage>
</organism>
<protein>
    <submittedName>
        <fullName evidence="1">Uncharacterized protein</fullName>
    </submittedName>
</protein>
<dbReference type="RefSeq" id="WP_097056404.1">
    <property type="nucleotide sequence ID" value="NZ_OCMF01000002.1"/>
</dbReference>
<dbReference type="AlphaFoldDB" id="A0A285X8A3"/>
<keyword evidence="2" id="KW-1185">Reference proteome</keyword>
<accession>A0A285X8A3</accession>
<proteinExistence type="predicted"/>
<dbReference type="OrthoDB" id="9811599at2"/>
<reference evidence="2" key="1">
    <citation type="submission" date="2017-09" db="EMBL/GenBank/DDBJ databases">
        <authorList>
            <person name="Varghese N."/>
            <person name="Submissions S."/>
        </authorList>
    </citation>
    <scope>NUCLEOTIDE SEQUENCE [LARGE SCALE GENOMIC DNA]</scope>
    <source>
        <strain evidence="2">CGMCC 1.12641</strain>
    </source>
</reference>
<sequence>MTYDLTPHRFHIPVMGIAFTIDTPIKVASYGITSALSIIEDNLVEMMRKYYYQQNEEPYIPIEKHEENYRVRRITDYLNLVNRNVQTKFEKLKESAFEKGSEIVKYFEMLPEESGLKEKYHQFLEAHGEAKAELENFLRTHIRPGGIEVNIMTKVDKNNYDKGGEILPDGSDALGALKAYAESDLENSALIFSAGMNPRLFNYLENFKEFDASAPGVFKKKVIIKVSDYRSALIQGKYLAKKGIWVSEFRIESGLNCGGHAFATQGFLLGPILEEFKNKKDELANELFSLYNPAIQARGEAGFEKPHPINVTVQGGIGTAAEQKLLYGYYGVNGTGWGTPFLLCPEATTVDENTLDLLVKSKENDVVLSKASPLGVRFNYLKGTTAEIERQQRIDKGKPGSPCTEKYLVSNTEFTKEPICTASRKYQKLKLEQLAAADLPKEEYDLQVDDLLSKECLCIGLSNSAGLNYKVPVVEKLDAVTICPGPNIVNFKKVASLQEMTDHIYGRKALPGESNRPHMFLKELQLYVDYLKEEIKNTFQPVPRDIKGWKGFCSNLLEGISHYRQLLEQELVEKKEAFAQGLQQMESAITEIQKRFELK</sequence>
<dbReference type="EMBL" id="OCMF01000002">
    <property type="protein sequence ID" value="SOC80649.1"/>
    <property type="molecule type" value="Genomic_DNA"/>
</dbReference>